<sequence length="180" mass="20508">MRTQALSKKYNIVNDKKRMQTIKLMATALIVIMLIVGAVLALRESVPINFTVWGIILFCIALYIIFTIHELIHGLLFWIFSNDKIKLSHRKGFLYFNCPNQSFSKWQYQIITIGPCVLLTLILVILALEFPVDLVAIYLLITAHSGFCMADIYTMKLISSAPKKAQIKDTREGIQIVSEN</sequence>
<gene>
    <name evidence="2" type="ORF">HCA69_12845</name>
</gene>
<keyword evidence="1" id="KW-0472">Membrane</keyword>
<dbReference type="RefSeq" id="WP_185526916.1">
    <property type="nucleotide sequence ID" value="NZ_JAARWN010000015.1"/>
</dbReference>
<organism evidence="2 3">
    <name type="scientific">Listeria grandensis</name>
    <dbReference type="NCBI Taxonomy" id="1494963"/>
    <lineage>
        <taxon>Bacteria</taxon>
        <taxon>Bacillati</taxon>
        <taxon>Bacillota</taxon>
        <taxon>Bacilli</taxon>
        <taxon>Bacillales</taxon>
        <taxon>Listeriaceae</taxon>
        <taxon>Listeria</taxon>
    </lineage>
</organism>
<keyword evidence="1" id="KW-1133">Transmembrane helix</keyword>
<comment type="caution">
    <text evidence="2">The sequence shown here is derived from an EMBL/GenBank/DDBJ whole genome shotgun (WGS) entry which is preliminary data.</text>
</comment>
<proteinExistence type="predicted"/>
<accession>A0A7X0Y6F7</accession>
<keyword evidence="1" id="KW-0812">Transmembrane</keyword>
<dbReference type="EMBL" id="JAARWN010000015">
    <property type="protein sequence ID" value="MBC1937262.1"/>
    <property type="molecule type" value="Genomic_DNA"/>
</dbReference>
<evidence type="ECO:0000256" key="1">
    <source>
        <dbReference type="SAM" id="Phobius"/>
    </source>
</evidence>
<dbReference type="Pfam" id="PF11667">
    <property type="entry name" value="DUF3267"/>
    <property type="match status" value="1"/>
</dbReference>
<dbReference type="Proteomes" id="UP000535908">
    <property type="component" value="Unassembled WGS sequence"/>
</dbReference>
<name>A0A7X0Y6F7_9LIST</name>
<feature type="transmembrane region" description="Helical" evidence="1">
    <location>
        <begin position="110"/>
        <end position="128"/>
    </location>
</feature>
<evidence type="ECO:0000313" key="2">
    <source>
        <dbReference type="EMBL" id="MBC1937262.1"/>
    </source>
</evidence>
<protein>
    <submittedName>
        <fullName evidence="2">DUF3267 domain-containing protein</fullName>
    </submittedName>
</protein>
<feature type="transmembrane region" description="Helical" evidence="1">
    <location>
        <begin position="21"/>
        <end position="42"/>
    </location>
</feature>
<feature type="transmembrane region" description="Helical" evidence="1">
    <location>
        <begin position="54"/>
        <end position="80"/>
    </location>
</feature>
<feature type="transmembrane region" description="Helical" evidence="1">
    <location>
        <begin position="134"/>
        <end position="154"/>
    </location>
</feature>
<dbReference type="InterPro" id="IPR021683">
    <property type="entry name" value="DUF3267"/>
</dbReference>
<reference evidence="2 3" key="1">
    <citation type="submission" date="2020-03" db="EMBL/GenBank/DDBJ databases">
        <title>Soil Listeria distribution.</title>
        <authorList>
            <person name="Liao J."/>
            <person name="Wiedmann M."/>
        </authorList>
    </citation>
    <scope>NUCLEOTIDE SEQUENCE [LARGE SCALE GENOMIC DNA]</scope>
    <source>
        <strain evidence="2 3">FSL L7-0741</strain>
    </source>
</reference>
<evidence type="ECO:0000313" key="3">
    <source>
        <dbReference type="Proteomes" id="UP000535908"/>
    </source>
</evidence>
<dbReference type="AlphaFoldDB" id="A0A7X0Y6F7"/>